<dbReference type="EMBL" id="MK072386">
    <property type="protein sequence ID" value="AYV83103.1"/>
    <property type="molecule type" value="Genomic_DNA"/>
</dbReference>
<gene>
    <name evidence="1" type="ORF">Hyperionvirus4_68</name>
</gene>
<protein>
    <submittedName>
        <fullName evidence="1">GMC-type oxidoreductase</fullName>
    </submittedName>
</protein>
<proteinExistence type="predicted"/>
<dbReference type="InterPro" id="IPR011050">
    <property type="entry name" value="Pectin_lyase_fold/virulence"/>
</dbReference>
<reference evidence="1" key="1">
    <citation type="submission" date="2018-10" db="EMBL/GenBank/DDBJ databases">
        <title>Hidden diversity of soil giant viruses.</title>
        <authorList>
            <person name="Schulz F."/>
            <person name="Alteio L."/>
            <person name="Goudeau D."/>
            <person name="Ryan E.M."/>
            <person name="Malmstrom R.R."/>
            <person name="Blanchard J."/>
            <person name="Woyke T."/>
        </authorList>
    </citation>
    <scope>NUCLEOTIDE SEQUENCE</scope>
    <source>
        <strain evidence="1">HYV1</strain>
    </source>
</reference>
<dbReference type="SUPFAM" id="SSF51126">
    <property type="entry name" value="Pectin lyase-like"/>
    <property type="match status" value="1"/>
</dbReference>
<organism evidence="1">
    <name type="scientific">Hyperionvirus sp</name>
    <dbReference type="NCBI Taxonomy" id="2487770"/>
    <lineage>
        <taxon>Viruses</taxon>
        <taxon>Varidnaviria</taxon>
        <taxon>Bamfordvirae</taxon>
        <taxon>Nucleocytoviricota</taxon>
        <taxon>Megaviricetes</taxon>
        <taxon>Imitervirales</taxon>
        <taxon>Mimiviridae</taxon>
        <taxon>Klosneuvirinae</taxon>
    </lineage>
</organism>
<evidence type="ECO:0000313" key="1">
    <source>
        <dbReference type="EMBL" id="AYV83103.1"/>
    </source>
</evidence>
<accession>A0A3G5AB91</accession>
<sequence>MTEEQQYNIGFFNRPPPPGMKMILDKKKGFIHVPITDIPAMIRPSTKDSRKKTKFCDKKNVALSQKDFDGGGLILDQPNVGYYLTENVVFSPTAPLKSAITILADDVDIDLMNFKIMGGNENAYIGIDIGREFETDLINCTLSNGLIQNFVTAGIWDNGSTNSRISCVRISDINNIGFIAGGIVGIGCRDIKIKNCSIADIKLSSGQAFAVFGIFLPGSIATIRNCNVSNCISNTGAAGIEIYNDDELPLIGPNISDCHIDRIIGSNEGNVLGIGIIGFPSTGGIDHAVVNQCTISGIHNAMINGNAYGVLCQVGKGTAISNSDVSDVSAVSKSQGGDASGFRNIFNEVSYCNCKTTGIRAIVIRPSPGI</sequence>
<name>A0A3G5AB91_9VIRU</name>